<proteinExistence type="predicted"/>
<dbReference type="Gene3D" id="1.20.5.340">
    <property type="match status" value="1"/>
</dbReference>
<name>A0A8S5LDY8_9CAUD</name>
<reference evidence="2" key="1">
    <citation type="journal article" date="2021" name="Proc. Natl. Acad. Sci. U.S.A.">
        <title>A Catalog of Tens of Thousands of Viruses from Human Metagenomes Reveals Hidden Associations with Chronic Diseases.</title>
        <authorList>
            <person name="Tisza M.J."/>
            <person name="Buck C.B."/>
        </authorList>
    </citation>
    <scope>NUCLEOTIDE SEQUENCE</scope>
    <source>
        <strain evidence="2">CtrWS2</strain>
    </source>
</reference>
<keyword evidence="2" id="KW-0645">Protease</keyword>
<organism evidence="2">
    <name type="scientific">Siphoviridae sp. ctrWS2</name>
    <dbReference type="NCBI Taxonomy" id="2823602"/>
    <lineage>
        <taxon>Viruses</taxon>
        <taxon>Duplodnaviria</taxon>
        <taxon>Heunggongvirae</taxon>
        <taxon>Uroviricota</taxon>
        <taxon>Caudoviricetes</taxon>
    </lineage>
</organism>
<dbReference type="EMBL" id="BK014695">
    <property type="protein sequence ID" value="DAD68176.1"/>
    <property type="molecule type" value="Genomic_DNA"/>
</dbReference>
<evidence type="ECO:0000256" key="1">
    <source>
        <dbReference type="SAM" id="MobiDB-lite"/>
    </source>
</evidence>
<accession>A0A8S5LDY8</accession>
<evidence type="ECO:0000313" key="2">
    <source>
        <dbReference type="EMBL" id="DAD68176.1"/>
    </source>
</evidence>
<protein>
    <submittedName>
        <fullName evidence="2">Prohead serine protease</fullName>
    </submittedName>
</protein>
<keyword evidence="2" id="KW-0378">Hydrolase</keyword>
<sequence length="325" mass="35646">MSQNRIILSDSSVNCYGYRVLTEGLNLEAFKKNPVMLYMHFRDEGSPIWGNCKAIGHWEDIQINGDELSAIPIFDKVDDLSKEVAAKYEAGTFSAASIGIQIIATSTNKELLLPGQTRETVTEALLMEASIVDIPANRNAVRLYDRSTSALLAAGMDTKYVPELPKPQLNVMNLKSSWKTVCAFLKITDDKADTTELSSENIESLDAEMKRLKDENETLVQAKKDIDVKLTASTDEVAQLKTSIETKDTEIGTLKSSVESKDNEIAQLKEQVKNLKGNPANDGKGLTPKAEPEGESGSEELAAFCSENGGNYATMTERLKKEGLI</sequence>
<feature type="region of interest" description="Disordered" evidence="1">
    <location>
        <begin position="273"/>
        <end position="301"/>
    </location>
</feature>
<dbReference type="GO" id="GO:0006508">
    <property type="term" value="P:proteolysis"/>
    <property type="evidence" value="ECO:0007669"/>
    <property type="project" value="UniProtKB-KW"/>
</dbReference>
<dbReference type="GO" id="GO:0008233">
    <property type="term" value="F:peptidase activity"/>
    <property type="evidence" value="ECO:0007669"/>
    <property type="project" value="UniProtKB-KW"/>
</dbReference>